<dbReference type="InterPro" id="IPR030378">
    <property type="entry name" value="G_CP_dom"/>
</dbReference>
<keyword evidence="7 10" id="KW-0862">Zinc</keyword>
<dbReference type="PANTHER" id="PTHR32120:SF10">
    <property type="entry name" value="SMALL RIBOSOMAL SUBUNIT BIOGENESIS GTPASE RSGA"/>
    <property type="match status" value="1"/>
</dbReference>
<evidence type="ECO:0000256" key="5">
    <source>
        <dbReference type="ARBA" id="ARBA00022741"/>
    </source>
</evidence>
<dbReference type="Proteomes" id="UP000029227">
    <property type="component" value="Unassembled WGS sequence"/>
</dbReference>
<feature type="binding site" evidence="10">
    <location>
        <begin position="190"/>
        <end position="198"/>
    </location>
    <ligand>
        <name>GTP</name>
        <dbReference type="ChEBI" id="CHEBI:37565"/>
    </ligand>
</feature>
<dbReference type="PANTHER" id="PTHR32120">
    <property type="entry name" value="SMALL RIBOSOMAL SUBUNIT BIOGENESIS GTPASE RSGA"/>
    <property type="match status" value="1"/>
</dbReference>
<evidence type="ECO:0000256" key="1">
    <source>
        <dbReference type="ARBA" id="ARBA00022490"/>
    </source>
</evidence>
<evidence type="ECO:0000256" key="8">
    <source>
        <dbReference type="ARBA" id="ARBA00022884"/>
    </source>
</evidence>
<dbReference type="AlphaFoldDB" id="A0A090R981"/>
<dbReference type="EC" id="3.6.1.-" evidence="10"/>
<keyword evidence="1 10" id="KW-0963">Cytoplasm</keyword>
<feature type="binding site" evidence="10">
    <location>
        <position position="276"/>
    </location>
    <ligand>
        <name>Zn(2+)</name>
        <dbReference type="ChEBI" id="CHEBI:29105"/>
    </ligand>
</feature>
<protein>
    <recommendedName>
        <fullName evidence="10">Small ribosomal subunit biogenesis GTPase RsgA</fullName>
        <ecNumber evidence="10">3.6.1.-</ecNumber>
    </recommendedName>
</protein>
<reference evidence="13 14" key="1">
    <citation type="journal article" date="2014" name="Genome Announc.">
        <title>Draft Genome Sequences of Two Vibrionaceae Species, Vibrio ponticus C121 and Photobacterium aphoticum C119, Isolated as Coral Reef Microbiota.</title>
        <authorList>
            <person name="Al-saari N."/>
            <person name="Meirelles P.M."/>
            <person name="Mino S."/>
            <person name="Suda W."/>
            <person name="Oshima K."/>
            <person name="Hattori M."/>
            <person name="Ohkuma M."/>
            <person name="Thompson F.L."/>
            <person name="Gomez-Gil B."/>
            <person name="Sawabe T."/>
            <person name="Sawabe T."/>
        </authorList>
    </citation>
    <scope>NUCLEOTIDE SEQUENCE [LARGE SCALE GENOMIC DNA]</scope>
    <source>
        <strain evidence="13 14">JCM 19237</strain>
    </source>
</reference>
<feature type="binding site" evidence="10">
    <location>
        <position position="271"/>
    </location>
    <ligand>
        <name>Zn(2+)</name>
        <dbReference type="ChEBI" id="CHEBI:29105"/>
    </ligand>
</feature>
<evidence type="ECO:0000259" key="11">
    <source>
        <dbReference type="PROSITE" id="PS50936"/>
    </source>
</evidence>
<evidence type="ECO:0000256" key="4">
    <source>
        <dbReference type="ARBA" id="ARBA00022730"/>
    </source>
</evidence>
<keyword evidence="6 10" id="KW-0378">Hydrolase</keyword>
<comment type="cofactor">
    <cofactor evidence="10">
        <name>Zn(2+)</name>
        <dbReference type="ChEBI" id="CHEBI:29105"/>
    </cofactor>
    <text evidence="10">Binds 1 zinc ion per subunit.</text>
</comment>
<dbReference type="HAMAP" id="MF_01820">
    <property type="entry name" value="GTPase_RsgA"/>
    <property type="match status" value="1"/>
</dbReference>
<dbReference type="Gene3D" id="3.40.50.300">
    <property type="entry name" value="P-loop containing nucleotide triphosphate hydrolases"/>
    <property type="match status" value="1"/>
</dbReference>
<dbReference type="Pfam" id="PF03193">
    <property type="entry name" value="RsgA_GTPase"/>
    <property type="match status" value="1"/>
</dbReference>
<dbReference type="Gene3D" id="1.10.40.50">
    <property type="entry name" value="Probable gtpase engc, domain 3"/>
    <property type="match status" value="1"/>
</dbReference>
<dbReference type="GO" id="GO:0003924">
    <property type="term" value="F:GTPase activity"/>
    <property type="evidence" value="ECO:0007669"/>
    <property type="project" value="UniProtKB-UniRule"/>
</dbReference>
<feature type="binding site" evidence="10">
    <location>
        <begin position="138"/>
        <end position="141"/>
    </location>
    <ligand>
        <name>GTP</name>
        <dbReference type="ChEBI" id="CHEBI:37565"/>
    </ligand>
</feature>
<dbReference type="SUPFAM" id="SSF52540">
    <property type="entry name" value="P-loop containing nucleoside triphosphate hydrolases"/>
    <property type="match status" value="1"/>
</dbReference>
<dbReference type="NCBIfam" id="TIGR00157">
    <property type="entry name" value="ribosome small subunit-dependent GTPase A"/>
    <property type="match status" value="1"/>
</dbReference>
<keyword evidence="8 10" id="KW-0694">RNA-binding</keyword>
<name>A0A090R981_9GAMM</name>
<feature type="domain" description="CP-type G" evidence="12">
    <location>
        <begin position="93"/>
        <end position="248"/>
    </location>
</feature>
<dbReference type="InterPro" id="IPR010914">
    <property type="entry name" value="RsgA_GTPase_dom"/>
</dbReference>
<feature type="binding site" evidence="10">
    <location>
        <position position="278"/>
    </location>
    <ligand>
        <name>Zn(2+)</name>
        <dbReference type="ChEBI" id="CHEBI:29105"/>
    </ligand>
</feature>
<comment type="subcellular location">
    <subcellularLocation>
        <location evidence="10">Cytoplasm</location>
    </subcellularLocation>
</comment>
<evidence type="ECO:0000259" key="12">
    <source>
        <dbReference type="PROSITE" id="PS51721"/>
    </source>
</evidence>
<evidence type="ECO:0000313" key="14">
    <source>
        <dbReference type="Proteomes" id="UP000029227"/>
    </source>
</evidence>
<dbReference type="InterPro" id="IPR004881">
    <property type="entry name" value="Ribosome_biogen_GTPase_RsgA"/>
</dbReference>
<evidence type="ECO:0000313" key="13">
    <source>
        <dbReference type="EMBL" id="GAL04172.1"/>
    </source>
</evidence>
<evidence type="ECO:0000256" key="10">
    <source>
        <dbReference type="HAMAP-Rule" id="MF_01820"/>
    </source>
</evidence>
<dbReference type="InterPro" id="IPR027417">
    <property type="entry name" value="P-loop_NTPase"/>
</dbReference>
<evidence type="ECO:0000256" key="3">
    <source>
        <dbReference type="ARBA" id="ARBA00022723"/>
    </source>
</evidence>
<dbReference type="GO" id="GO:0005525">
    <property type="term" value="F:GTP binding"/>
    <property type="evidence" value="ECO:0007669"/>
    <property type="project" value="UniProtKB-UniRule"/>
</dbReference>
<comment type="subunit">
    <text evidence="10">Monomer. Associates with 30S ribosomal subunit, binds 16S rRNA.</text>
</comment>
<keyword evidence="4 10" id="KW-0699">rRNA-binding</keyword>
<accession>A0A090R981</accession>
<dbReference type="GO" id="GO:0005737">
    <property type="term" value="C:cytoplasm"/>
    <property type="evidence" value="ECO:0007669"/>
    <property type="project" value="UniProtKB-SubCell"/>
</dbReference>
<keyword evidence="5 10" id="KW-0547">Nucleotide-binding</keyword>
<gene>
    <name evidence="10" type="primary">rsgA</name>
    <name evidence="13" type="ORF">JCM19237_2323</name>
</gene>
<comment type="similarity">
    <text evidence="10">Belongs to the TRAFAC class YlqF/YawG GTPase family. RsgA subfamily.</text>
</comment>
<comment type="caution">
    <text evidence="13">The sequence shown here is derived from an EMBL/GenBank/DDBJ whole genome shotgun (WGS) entry which is preliminary data.</text>
</comment>
<dbReference type="GO" id="GO:0046872">
    <property type="term" value="F:metal ion binding"/>
    <property type="evidence" value="ECO:0007669"/>
    <property type="project" value="UniProtKB-KW"/>
</dbReference>
<organism evidence="13 14">
    <name type="scientific">Photobacterium aphoticum</name>
    <dbReference type="NCBI Taxonomy" id="754436"/>
    <lineage>
        <taxon>Bacteria</taxon>
        <taxon>Pseudomonadati</taxon>
        <taxon>Pseudomonadota</taxon>
        <taxon>Gammaproteobacteria</taxon>
        <taxon>Vibrionales</taxon>
        <taxon>Vibrionaceae</taxon>
        <taxon>Photobacterium</taxon>
    </lineage>
</organism>
<keyword evidence="3 10" id="KW-0479">Metal-binding</keyword>
<keyword evidence="2 10" id="KW-0690">Ribosome biogenesis</keyword>
<evidence type="ECO:0000256" key="9">
    <source>
        <dbReference type="ARBA" id="ARBA00023134"/>
    </source>
</evidence>
<dbReference type="GO" id="GO:0042274">
    <property type="term" value="P:ribosomal small subunit biogenesis"/>
    <property type="evidence" value="ECO:0007669"/>
    <property type="project" value="UniProtKB-UniRule"/>
</dbReference>
<dbReference type="CDD" id="cd01854">
    <property type="entry name" value="YjeQ_EngC"/>
    <property type="match status" value="1"/>
</dbReference>
<comment type="function">
    <text evidence="10">One of several proteins that assist in the late maturation steps of the functional core of the 30S ribosomal subunit. Helps release RbfA from mature subunits. May play a role in the assembly of ribosomal proteins into the subunit. Circularly permuted GTPase that catalyzes slow GTP hydrolysis, GTPase activity is stimulated by the 30S ribosomal subunit.</text>
</comment>
<keyword evidence="9 10" id="KW-0342">GTP-binding</keyword>
<evidence type="ECO:0000256" key="6">
    <source>
        <dbReference type="ARBA" id="ARBA00022801"/>
    </source>
</evidence>
<dbReference type="STRING" id="754436.JCM19237_2323"/>
<dbReference type="GO" id="GO:0019843">
    <property type="term" value="F:rRNA binding"/>
    <property type="evidence" value="ECO:0007669"/>
    <property type="project" value="UniProtKB-KW"/>
</dbReference>
<feature type="binding site" evidence="10">
    <location>
        <position position="284"/>
    </location>
    <ligand>
        <name>Zn(2+)</name>
        <dbReference type="ChEBI" id="CHEBI:29105"/>
    </ligand>
</feature>
<dbReference type="PROSITE" id="PS50936">
    <property type="entry name" value="ENGC_GTPASE"/>
    <property type="match status" value="1"/>
</dbReference>
<sequence length="345" mass="38355">MSAPSLIDLGMRPFFQQQLSLEELEHCTLGRVIELHKSEVVLLAGDEPLRFPLNPNHDPLCVGDWVVFNDERLVRGLERQSLFQRKAAGSANERQLIAANIDTVFIVSSLNDDFSLNRIERYLALAKETYVEPVIVLTKADLCADADAIRQQVQRLDALLSVHCVNALDSNDIALLKGYSKRGKTLAFMGSSGVGKSTLVNGLLGHDAMETGSIREQDSKGRHTTTYRAIKWLPEGGLLMDTPGMRELQLSDAKDGIKLTFAEIESLAEQCRFSDCQHINEPGCAVLHAVETGALSARRLDNFQKLLREDAHNSATLAQKRAKDKSFQKMINSVQEQARAMKKNR</sequence>
<evidence type="ECO:0000256" key="7">
    <source>
        <dbReference type="ARBA" id="ARBA00022833"/>
    </source>
</evidence>
<dbReference type="EMBL" id="BBMN01000003">
    <property type="protein sequence ID" value="GAL04172.1"/>
    <property type="molecule type" value="Genomic_DNA"/>
</dbReference>
<dbReference type="PROSITE" id="PS51721">
    <property type="entry name" value="G_CP"/>
    <property type="match status" value="1"/>
</dbReference>
<proteinExistence type="inferred from homology"/>
<evidence type="ECO:0000256" key="2">
    <source>
        <dbReference type="ARBA" id="ARBA00022517"/>
    </source>
</evidence>
<feature type="domain" description="EngC GTPase" evidence="11">
    <location>
        <begin position="99"/>
        <end position="246"/>
    </location>
</feature>
<dbReference type="eggNOG" id="COG1162">
    <property type="taxonomic scope" value="Bacteria"/>
</dbReference>